<dbReference type="Proteomes" id="UP000769484">
    <property type="component" value="Unassembled WGS sequence"/>
</dbReference>
<accession>A0A930KSP3</accession>
<dbReference type="NCBIfam" id="TIGR01725">
    <property type="entry name" value="phge_HK97_gp10"/>
    <property type="match status" value="1"/>
</dbReference>
<dbReference type="AlphaFoldDB" id="A0A930KSP3"/>
<organism evidence="1 2">
    <name type="scientific">Rothia dentocariosa</name>
    <dbReference type="NCBI Taxonomy" id="2047"/>
    <lineage>
        <taxon>Bacteria</taxon>
        <taxon>Bacillati</taxon>
        <taxon>Actinomycetota</taxon>
        <taxon>Actinomycetes</taxon>
        <taxon>Micrococcales</taxon>
        <taxon>Micrococcaceae</taxon>
        <taxon>Rothia</taxon>
    </lineage>
</organism>
<dbReference type="EMBL" id="JABZXJ010000030">
    <property type="protein sequence ID" value="MBF1649972.1"/>
    <property type="molecule type" value="Genomic_DNA"/>
</dbReference>
<dbReference type="InterPro" id="IPR010064">
    <property type="entry name" value="HK97-gp10_tail"/>
</dbReference>
<protein>
    <submittedName>
        <fullName evidence="1">HK97 gp10 family phage protein</fullName>
    </submittedName>
</protein>
<gene>
    <name evidence="1" type="ORF">HXO56_07780</name>
</gene>
<evidence type="ECO:0000313" key="1">
    <source>
        <dbReference type="EMBL" id="MBF1649972.1"/>
    </source>
</evidence>
<comment type="caution">
    <text evidence="1">The sequence shown here is derived from an EMBL/GenBank/DDBJ whole genome shotgun (WGS) entry which is preliminary data.</text>
</comment>
<name>A0A930KSP3_9MICC</name>
<proteinExistence type="predicted"/>
<dbReference type="Pfam" id="PF04883">
    <property type="entry name" value="HK97-gp10_like"/>
    <property type="match status" value="1"/>
</dbReference>
<evidence type="ECO:0000313" key="2">
    <source>
        <dbReference type="Proteomes" id="UP000769484"/>
    </source>
</evidence>
<reference evidence="1" key="1">
    <citation type="submission" date="2020-04" db="EMBL/GenBank/DDBJ databases">
        <title>Deep metagenomics examines the oral microbiome during advanced dental caries in children, revealing novel taxa and co-occurrences with host molecules.</title>
        <authorList>
            <person name="Baker J.L."/>
            <person name="Morton J.T."/>
            <person name="Dinis M."/>
            <person name="Alvarez R."/>
            <person name="Tran N.C."/>
            <person name="Knight R."/>
            <person name="Edlund A."/>
        </authorList>
    </citation>
    <scope>NUCLEOTIDE SEQUENCE</scope>
    <source>
        <strain evidence="1">JCVI_47_bin.4</strain>
    </source>
</reference>
<sequence>MMQQDWEEMKKLAVTFQIAARHDFSPEVLAAGKILRDEAKRRAPVRTGFLRSKITAKKAGRNGADVISAAPYAAYVEYGTSKMAPRSHMRPAIEATIDDMAAAIIEGVEL</sequence>